<sequence length="126" mass="13202">MPFVNLPVDAPAKLATLVGHRMGQQPTRCLTRDEDVDVRLLAFSCGEGLVDTRCAADTLYLVLEGMAQVTCGNRRVALCAGEVLRVPAKVAHSVTGEGGFKMLQIALGDACEPDGVLDAHGLGVLG</sequence>
<gene>
    <name evidence="1" type="ORF">HLV38_01300</name>
</gene>
<dbReference type="AlphaFoldDB" id="A0A6M8J5F3"/>
<dbReference type="RefSeq" id="WP_173163596.1">
    <property type="nucleotide sequence ID" value="NZ_CP053716.1"/>
</dbReference>
<evidence type="ECO:0000313" key="2">
    <source>
        <dbReference type="Proteomes" id="UP000503297"/>
    </source>
</evidence>
<evidence type="ECO:0000313" key="1">
    <source>
        <dbReference type="EMBL" id="QKF06908.1"/>
    </source>
</evidence>
<dbReference type="Gene3D" id="2.60.120.10">
    <property type="entry name" value="Jelly Rolls"/>
    <property type="match status" value="1"/>
</dbReference>
<organism evidence="1 2">
    <name type="scientific">Berryella wangjianweii</name>
    <dbReference type="NCBI Taxonomy" id="2734634"/>
    <lineage>
        <taxon>Bacteria</taxon>
        <taxon>Bacillati</taxon>
        <taxon>Actinomycetota</taxon>
        <taxon>Coriobacteriia</taxon>
        <taxon>Eggerthellales</taxon>
        <taxon>Eggerthellaceae</taxon>
        <taxon>Berryella</taxon>
    </lineage>
</organism>
<protein>
    <submittedName>
        <fullName evidence="1">Cupin</fullName>
    </submittedName>
</protein>
<keyword evidence="2" id="KW-1185">Reference proteome</keyword>
<accession>A0A6M8J5F3</accession>
<reference evidence="2" key="1">
    <citation type="submission" date="2020-05" db="EMBL/GenBank/DDBJ databases">
        <title>Novel species in genus Nocardioides.</title>
        <authorList>
            <person name="Zhang G."/>
        </authorList>
    </citation>
    <scope>NUCLEOTIDE SEQUENCE [LARGE SCALE GENOMIC DNA]</scope>
    <source>
        <strain evidence="2">zg-1050</strain>
    </source>
</reference>
<dbReference type="InterPro" id="IPR011051">
    <property type="entry name" value="RmlC_Cupin_sf"/>
</dbReference>
<dbReference type="InterPro" id="IPR014710">
    <property type="entry name" value="RmlC-like_jellyroll"/>
</dbReference>
<dbReference type="SUPFAM" id="SSF51182">
    <property type="entry name" value="RmlC-like cupins"/>
    <property type="match status" value="1"/>
</dbReference>
<proteinExistence type="predicted"/>
<dbReference type="KEGG" id="bwa:HLV38_01300"/>
<dbReference type="Proteomes" id="UP000503297">
    <property type="component" value="Chromosome"/>
</dbReference>
<name>A0A6M8J5F3_9ACTN</name>
<dbReference type="EMBL" id="CP053716">
    <property type="protein sequence ID" value="QKF06908.1"/>
    <property type="molecule type" value="Genomic_DNA"/>
</dbReference>